<evidence type="ECO:0000313" key="2">
    <source>
        <dbReference type="EMBL" id="SVA84615.1"/>
    </source>
</evidence>
<dbReference type="Gene3D" id="3.30.365.10">
    <property type="entry name" value="Aldehyde oxidase/xanthine dehydrogenase, molybdopterin binding domain"/>
    <property type="match status" value="4"/>
</dbReference>
<dbReference type="SMART" id="SM01008">
    <property type="entry name" value="Ald_Xan_dh_C"/>
    <property type="match status" value="1"/>
</dbReference>
<organism evidence="2">
    <name type="scientific">marine metagenome</name>
    <dbReference type="NCBI Taxonomy" id="408172"/>
    <lineage>
        <taxon>unclassified sequences</taxon>
        <taxon>metagenomes</taxon>
        <taxon>ecological metagenomes</taxon>
    </lineage>
</organism>
<dbReference type="FunFam" id="3.30.365.10:FF:000001">
    <property type="entry name" value="Xanthine dehydrogenase oxidase"/>
    <property type="match status" value="1"/>
</dbReference>
<dbReference type="PANTHER" id="PTHR11908">
    <property type="entry name" value="XANTHINE DEHYDROGENASE"/>
    <property type="match status" value="1"/>
</dbReference>
<dbReference type="Gene3D" id="3.90.1170.50">
    <property type="entry name" value="Aldehyde oxidase/xanthine dehydrogenase, a/b hammerhead"/>
    <property type="match status" value="1"/>
</dbReference>
<dbReference type="Pfam" id="PF20256">
    <property type="entry name" value="MoCoBD_2"/>
    <property type="match status" value="1"/>
</dbReference>
<reference evidence="2" key="1">
    <citation type="submission" date="2018-05" db="EMBL/GenBank/DDBJ databases">
        <authorList>
            <person name="Lanie J.A."/>
            <person name="Ng W.-L."/>
            <person name="Kazmierczak K.M."/>
            <person name="Andrzejewski T.M."/>
            <person name="Davidsen T.M."/>
            <person name="Wayne K.J."/>
            <person name="Tettelin H."/>
            <person name="Glass J.I."/>
            <person name="Rusch D."/>
            <person name="Podicherti R."/>
            <person name="Tsui H.-C.T."/>
            <person name="Winkler M.E."/>
        </authorList>
    </citation>
    <scope>NUCLEOTIDE SEQUENCE</scope>
</reference>
<accession>A0A381Z5N6</accession>
<dbReference type="InterPro" id="IPR016208">
    <property type="entry name" value="Ald_Oxase/xanthine_DH-like"/>
</dbReference>
<protein>
    <recommendedName>
        <fullName evidence="1">Aldehyde oxidase/xanthine dehydrogenase a/b hammerhead domain-containing protein</fullName>
    </recommendedName>
</protein>
<dbReference type="GO" id="GO:0005506">
    <property type="term" value="F:iron ion binding"/>
    <property type="evidence" value="ECO:0007669"/>
    <property type="project" value="InterPro"/>
</dbReference>
<feature type="non-terminal residue" evidence="2">
    <location>
        <position position="495"/>
    </location>
</feature>
<dbReference type="InterPro" id="IPR008274">
    <property type="entry name" value="AldOxase/xan_DH_MoCoBD1"/>
</dbReference>
<feature type="domain" description="Aldehyde oxidase/xanthine dehydrogenase a/b hammerhead" evidence="1">
    <location>
        <begin position="6"/>
        <end position="111"/>
    </location>
</feature>
<dbReference type="SUPFAM" id="SSF56003">
    <property type="entry name" value="Molybdenum cofactor-binding domain"/>
    <property type="match status" value="1"/>
</dbReference>
<dbReference type="InterPro" id="IPR037165">
    <property type="entry name" value="AldOxase/xan_DH_Mopterin-bd_sf"/>
</dbReference>
<dbReference type="InterPro" id="IPR000674">
    <property type="entry name" value="Ald_Oxase/Xan_DH_a/b"/>
</dbReference>
<dbReference type="AlphaFoldDB" id="A0A381Z5N6"/>
<feature type="non-terminal residue" evidence="2">
    <location>
        <position position="1"/>
    </location>
</feature>
<proteinExistence type="predicted"/>
<name>A0A381Z5N6_9ZZZZ</name>
<dbReference type="PANTHER" id="PTHR11908:SF157">
    <property type="entry name" value="XANTHINE DEHYDROGENASE SUBUNIT D-RELATED"/>
    <property type="match status" value="1"/>
</dbReference>
<sequence>VREKLTGRALYIADMSRPGMLHAAILVSPVPHARILGYRIDAALAVPGVASVLTGDDFPDCRMGAFVKDEHAIAKDKVRYVGEPVAVIAAESEEIARYAARLVEVDYEDLPAILSPDEALVPNAPLIHEHLDSYIKVFEALSSGNVLSETELVEGNVDRGFDQSDRVFENHWETSAQAHVAMEPCGALAEIDANGRVTLWSANQSVFRVQANVCESLGLSMSKVRCVTPRIGGGFGNKMEAHVQPLVVALAIATGRPVKLILSREEDFEMVRARHPYQVHCKTGVRDDGSFVAREVEILVDCGAYGDDSPGVMGYSLLMARGPYRIPNTRAHGRLIYTNKLRFGAFRGFGNPQVSFATESQIDEIAVELGIDPIDLRLKNALVEGDTWFGGASVGSNGLRQCIEQAQSASGWRNRGNVNAMQGKKRALGVACTAHISGLLATGAIIRILEDGSVVLNTGAVDIGQGSDTILTQICADALRVPLDIISLASPDTDG</sequence>
<dbReference type="InterPro" id="IPR046867">
    <property type="entry name" value="AldOxase/xan_DH_MoCoBD2"/>
</dbReference>
<dbReference type="InterPro" id="IPR036856">
    <property type="entry name" value="Ald_Oxase/Xan_DH_a/b_sf"/>
</dbReference>
<dbReference type="EMBL" id="UINC01020062">
    <property type="protein sequence ID" value="SVA84615.1"/>
    <property type="molecule type" value="Genomic_DNA"/>
</dbReference>
<dbReference type="Pfam" id="PF02738">
    <property type="entry name" value="MoCoBD_1"/>
    <property type="match status" value="1"/>
</dbReference>
<gene>
    <name evidence="2" type="ORF">METZ01_LOCUS137469</name>
</gene>
<dbReference type="SUPFAM" id="SSF54665">
    <property type="entry name" value="CO dehydrogenase molybdoprotein N-domain-like"/>
    <property type="match status" value="1"/>
</dbReference>
<dbReference type="Pfam" id="PF01315">
    <property type="entry name" value="Ald_Xan_dh_C"/>
    <property type="match status" value="1"/>
</dbReference>
<dbReference type="GO" id="GO:0016491">
    <property type="term" value="F:oxidoreductase activity"/>
    <property type="evidence" value="ECO:0007669"/>
    <property type="project" value="InterPro"/>
</dbReference>
<evidence type="ECO:0000259" key="1">
    <source>
        <dbReference type="SMART" id="SM01008"/>
    </source>
</evidence>